<dbReference type="CTD" id="643394"/>
<name>A0A6P9FBK8_ZALCA</name>
<dbReference type="InterPro" id="IPR002350">
    <property type="entry name" value="Kazal_dom"/>
</dbReference>
<dbReference type="GO" id="GO:0005576">
    <property type="term" value="C:extracellular region"/>
    <property type="evidence" value="ECO:0007669"/>
    <property type="project" value="UniProtKB-SubCell"/>
</dbReference>
<evidence type="ECO:0000313" key="7">
    <source>
        <dbReference type="RefSeq" id="XP_035583424.1"/>
    </source>
</evidence>
<comment type="subcellular location">
    <subcellularLocation>
        <location evidence="1">Secreted</location>
    </subcellularLocation>
</comment>
<dbReference type="PANTHER" id="PTHR47499:SF2">
    <property type="entry name" value="SERINE PROTEASE INHIBITOR KAZAL-TYPE 9"/>
    <property type="match status" value="1"/>
</dbReference>
<evidence type="ECO:0000256" key="4">
    <source>
        <dbReference type="SAM" id="MobiDB-lite"/>
    </source>
</evidence>
<dbReference type="InterPro" id="IPR050159">
    <property type="entry name" value="Kazal-type_SerProtInhib"/>
</dbReference>
<dbReference type="KEGG" id="zca:113928491"/>
<sequence>MVWMIGIKYGSESESNSKSSSKSRSSQTMVKCKMCCTPSRLTAVNIKKSPPGKEGFCHEIYAPICGSDSKTYPNDCFFCFEVQKTDNKLKFVHFGKC</sequence>
<protein>
    <submittedName>
        <fullName evidence="7">Serine protease inhibitor Kazal-type 9</fullName>
    </submittedName>
</protein>
<evidence type="ECO:0000256" key="3">
    <source>
        <dbReference type="ARBA" id="ARBA00023157"/>
    </source>
</evidence>
<dbReference type="InterPro" id="IPR036058">
    <property type="entry name" value="Kazal_dom_sf"/>
</dbReference>
<proteinExistence type="predicted"/>
<dbReference type="PANTHER" id="PTHR47499">
    <property type="entry name" value="SERINE PROTEASE INHIBITOR KAZAL-TYPE 7 SPINK7"/>
    <property type="match status" value="1"/>
</dbReference>
<dbReference type="GO" id="GO:0004867">
    <property type="term" value="F:serine-type endopeptidase inhibitor activity"/>
    <property type="evidence" value="ECO:0007669"/>
    <property type="project" value="UniProtKB-KW"/>
</dbReference>
<evidence type="ECO:0000256" key="1">
    <source>
        <dbReference type="ARBA" id="ARBA00004613"/>
    </source>
</evidence>
<feature type="domain" description="Kazal-like" evidence="5">
    <location>
        <begin position="57"/>
        <end position="97"/>
    </location>
</feature>
<reference evidence="7" key="1">
    <citation type="submission" date="2025-08" db="UniProtKB">
        <authorList>
            <consortium name="RefSeq"/>
        </authorList>
    </citation>
    <scope>IDENTIFICATION</scope>
    <source>
        <tissue evidence="7">Blood</tissue>
    </source>
</reference>
<dbReference type="SUPFAM" id="SSF100895">
    <property type="entry name" value="Kazal-type serine protease inhibitors"/>
    <property type="match status" value="1"/>
</dbReference>
<accession>A0A6P9FBK8</accession>
<keyword evidence="6" id="KW-1185">Reference proteome</keyword>
<keyword evidence="7" id="KW-0722">Serine protease inhibitor</keyword>
<dbReference type="Pfam" id="PF00050">
    <property type="entry name" value="Kazal_1"/>
    <property type="match status" value="1"/>
</dbReference>
<organism evidence="6 7">
    <name type="scientific">Zalophus californianus</name>
    <name type="common">California sealion</name>
    <dbReference type="NCBI Taxonomy" id="9704"/>
    <lineage>
        <taxon>Eukaryota</taxon>
        <taxon>Metazoa</taxon>
        <taxon>Chordata</taxon>
        <taxon>Craniata</taxon>
        <taxon>Vertebrata</taxon>
        <taxon>Euteleostomi</taxon>
        <taxon>Mammalia</taxon>
        <taxon>Eutheria</taxon>
        <taxon>Laurasiatheria</taxon>
        <taxon>Carnivora</taxon>
        <taxon>Caniformia</taxon>
        <taxon>Pinnipedia</taxon>
        <taxon>Otariidae</taxon>
        <taxon>Zalophus</taxon>
    </lineage>
</organism>
<dbReference type="PROSITE" id="PS51465">
    <property type="entry name" value="KAZAL_2"/>
    <property type="match status" value="1"/>
</dbReference>
<evidence type="ECO:0000313" key="6">
    <source>
        <dbReference type="Proteomes" id="UP000515165"/>
    </source>
</evidence>
<dbReference type="GeneID" id="113928491"/>
<evidence type="ECO:0000256" key="2">
    <source>
        <dbReference type="ARBA" id="ARBA00022525"/>
    </source>
</evidence>
<keyword evidence="3" id="KW-1015">Disulfide bond</keyword>
<dbReference type="SMART" id="SM00280">
    <property type="entry name" value="KAZAL"/>
    <property type="match status" value="1"/>
</dbReference>
<evidence type="ECO:0000259" key="5">
    <source>
        <dbReference type="PROSITE" id="PS51465"/>
    </source>
</evidence>
<dbReference type="PROSITE" id="PS00282">
    <property type="entry name" value="KAZAL_1"/>
    <property type="match status" value="1"/>
</dbReference>
<dbReference type="OrthoDB" id="328123at2759"/>
<feature type="region of interest" description="Disordered" evidence="4">
    <location>
        <begin position="1"/>
        <end position="28"/>
    </location>
</feature>
<feature type="compositionally biased region" description="Low complexity" evidence="4">
    <location>
        <begin position="12"/>
        <end position="26"/>
    </location>
</feature>
<dbReference type="RefSeq" id="XP_035583424.1">
    <property type="nucleotide sequence ID" value="XM_035727531.1"/>
</dbReference>
<dbReference type="AlphaFoldDB" id="A0A6P9FBK8"/>
<keyword evidence="2" id="KW-0964">Secreted</keyword>
<keyword evidence="7" id="KW-0646">Protease inhibitor</keyword>
<gene>
    <name evidence="7" type="primary">SPINK9</name>
</gene>
<dbReference type="Gene3D" id="3.30.60.30">
    <property type="match status" value="1"/>
</dbReference>
<dbReference type="Proteomes" id="UP000515165">
    <property type="component" value="Chromosome 5"/>
</dbReference>